<dbReference type="GO" id="GO:0050661">
    <property type="term" value="F:NADP binding"/>
    <property type="evidence" value="ECO:0007669"/>
    <property type="project" value="InterPro"/>
</dbReference>
<dbReference type="SUPFAM" id="SSF53597">
    <property type="entry name" value="Dihydrofolate reductase-like"/>
    <property type="match status" value="1"/>
</dbReference>
<proteinExistence type="inferred from homology"/>
<dbReference type="EC" id="3.5.4.26" evidence="13"/>
<dbReference type="GO" id="GO:0009231">
    <property type="term" value="P:riboflavin biosynthetic process"/>
    <property type="evidence" value="ECO:0007669"/>
    <property type="project" value="UniProtKB-UniPathway"/>
</dbReference>
<feature type="binding site" evidence="15">
    <location>
        <position position="162"/>
    </location>
    <ligand>
        <name>substrate</name>
    </ligand>
</feature>
<feature type="binding site" evidence="15">
    <location>
        <position position="164"/>
    </location>
    <ligand>
        <name>NADP(+)</name>
        <dbReference type="ChEBI" id="CHEBI:58349"/>
    </ligand>
</feature>
<feature type="binding site" evidence="15">
    <location>
        <position position="286"/>
    </location>
    <ligand>
        <name>substrate</name>
    </ligand>
</feature>
<keyword evidence="10 13" id="KW-0521">NADP</keyword>
<evidence type="ECO:0000256" key="4">
    <source>
        <dbReference type="ARBA" id="ARBA00005259"/>
    </source>
</evidence>
<dbReference type="FunFam" id="3.40.140.10:FF:000025">
    <property type="entry name" value="Riboflavin biosynthesis protein RibD"/>
    <property type="match status" value="1"/>
</dbReference>
<evidence type="ECO:0000256" key="7">
    <source>
        <dbReference type="ARBA" id="ARBA00022723"/>
    </source>
</evidence>
<dbReference type="Pfam" id="PF00383">
    <property type="entry name" value="dCMP_cyt_deam_1"/>
    <property type="match status" value="1"/>
</dbReference>
<keyword evidence="8 13" id="KW-0378">Hydrolase</keyword>
<dbReference type="GO" id="GO:0008270">
    <property type="term" value="F:zinc ion binding"/>
    <property type="evidence" value="ECO:0007669"/>
    <property type="project" value="InterPro"/>
</dbReference>
<dbReference type="AlphaFoldDB" id="A0A8J6P161"/>
<reference evidence="18 19" key="1">
    <citation type="submission" date="2020-08" db="EMBL/GenBank/DDBJ databases">
        <title>Bridging the membrane lipid divide: bacteria of the FCB group superphylum have the potential to synthesize archaeal ether lipids.</title>
        <authorList>
            <person name="Villanueva L."/>
            <person name="Von Meijenfeldt F.A.B."/>
            <person name="Westbye A.B."/>
            <person name="Yadav S."/>
            <person name="Hopmans E.C."/>
            <person name="Dutilh B.E."/>
            <person name="Sinninghe Damste J.S."/>
        </authorList>
    </citation>
    <scope>NUCLEOTIDE SEQUENCE [LARGE SCALE GENOMIC DNA]</scope>
    <source>
        <strain evidence="18">NIOZ-UU100</strain>
    </source>
</reference>
<dbReference type="Pfam" id="PF01872">
    <property type="entry name" value="RibD_C"/>
    <property type="match status" value="1"/>
</dbReference>
<evidence type="ECO:0000256" key="16">
    <source>
        <dbReference type="PIRSR" id="PIRSR006769-3"/>
    </source>
</evidence>
<evidence type="ECO:0000256" key="2">
    <source>
        <dbReference type="ARBA" id="ARBA00004882"/>
    </source>
</evidence>
<keyword evidence="7 13" id="KW-0479">Metal-binding</keyword>
<evidence type="ECO:0000256" key="12">
    <source>
        <dbReference type="ARBA" id="ARBA00023268"/>
    </source>
</evidence>
<feature type="binding site" evidence="15">
    <location>
        <position position="194"/>
    </location>
    <ligand>
        <name>NADP(+)</name>
        <dbReference type="ChEBI" id="CHEBI:58349"/>
    </ligand>
</feature>
<accession>A0A8J6P161</accession>
<dbReference type="InterPro" id="IPR011549">
    <property type="entry name" value="RibD_C"/>
</dbReference>
<keyword evidence="12" id="KW-0511">Multifunctional enzyme</keyword>
<dbReference type="Proteomes" id="UP000654401">
    <property type="component" value="Unassembled WGS sequence"/>
</dbReference>
<name>A0A8J6P161_9GAMM</name>
<evidence type="ECO:0000256" key="13">
    <source>
        <dbReference type="PIRNR" id="PIRNR006769"/>
    </source>
</evidence>
<feature type="binding site" evidence="16">
    <location>
        <position position="44"/>
    </location>
    <ligand>
        <name>Zn(2+)</name>
        <dbReference type="ChEBI" id="CHEBI:29105"/>
        <note>catalytic</note>
    </ligand>
</feature>
<comment type="similarity">
    <text evidence="4 13">In the N-terminal section; belongs to the cytidine and deoxycytidylate deaminase family.</text>
</comment>
<comment type="catalytic activity">
    <reaction evidence="13">
        <text>5-amino-6-(5-phospho-D-ribitylamino)uracil + NADP(+) = 5-amino-6-(5-phospho-D-ribosylamino)uracil + NADPH + H(+)</text>
        <dbReference type="Rhea" id="RHEA:17845"/>
        <dbReference type="ChEBI" id="CHEBI:15378"/>
        <dbReference type="ChEBI" id="CHEBI:57783"/>
        <dbReference type="ChEBI" id="CHEBI:58349"/>
        <dbReference type="ChEBI" id="CHEBI:58421"/>
        <dbReference type="ChEBI" id="CHEBI:58453"/>
        <dbReference type="EC" id="1.1.1.193"/>
    </reaction>
</comment>
<dbReference type="NCBIfam" id="TIGR00227">
    <property type="entry name" value="ribD_Cterm"/>
    <property type="match status" value="1"/>
</dbReference>
<dbReference type="NCBIfam" id="TIGR00326">
    <property type="entry name" value="eubact_ribD"/>
    <property type="match status" value="1"/>
</dbReference>
<feature type="binding site" evidence="15">
    <location>
        <position position="190"/>
    </location>
    <ligand>
        <name>NADP(+)</name>
        <dbReference type="ChEBI" id="CHEBI:58349"/>
    </ligand>
</feature>
<dbReference type="EMBL" id="JACNFK010000034">
    <property type="protein sequence ID" value="MBC8520208.1"/>
    <property type="molecule type" value="Genomic_DNA"/>
</dbReference>
<keyword evidence="9 13" id="KW-0862">Zinc</keyword>
<dbReference type="EC" id="1.1.1.193" evidence="13"/>
<feature type="binding site" evidence="16">
    <location>
        <position position="78"/>
    </location>
    <ligand>
        <name>Zn(2+)</name>
        <dbReference type="ChEBI" id="CHEBI:29105"/>
        <note>catalytic</note>
    </ligand>
</feature>
<dbReference type="GO" id="GO:0008703">
    <property type="term" value="F:5-amino-6-(5-phosphoribosylamino)uracil reductase activity"/>
    <property type="evidence" value="ECO:0007669"/>
    <property type="project" value="UniProtKB-EC"/>
</dbReference>
<dbReference type="PANTHER" id="PTHR38011:SF7">
    <property type="entry name" value="2,5-DIAMINO-6-RIBOSYLAMINO-4(3H)-PYRIMIDINONE 5'-PHOSPHATE REDUCTASE"/>
    <property type="match status" value="1"/>
</dbReference>
<evidence type="ECO:0000256" key="6">
    <source>
        <dbReference type="ARBA" id="ARBA00022619"/>
    </source>
</evidence>
<dbReference type="InterPro" id="IPR016192">
    <property type="entry name" value="APOBEC/CMP_deaminase_Zn-bd"/>
</dbReference>
<feature type="binding site" evidence="15">
    <location>
        <position position="198"/>
    </location>
    <ligand>
        <name>substrate</name>
    </ligand>
</feature>
<feature type="domain" description="CMP/dCMP-type deaminase" evidence="17">
    <location>
        <begin position="1"/>
        <end position="117"/>
    </location>
</feature>
<dbReference type="Gene3D" id="3.40.430.10">
    <property type="entry name" value="Dihydrofolate Reductase, subunit A"/>
    <property type="match status" value="1"/>
</dbReference>
<evidence type="ECO:0000313" key="18">
    <source>
        <dbReference type="EMBL" id="MBC8520208.1"/>
    </source>
</evidence>
<dbReference type="UniPathway" id="UPA00275">
    <property type="reaction ID" value="UER00401"/>
</dbReference>
<dbReference type="InterPro" id="IPR016193">
    <property type="entry name" value="Cytidine_deaminase-like"/>
</dbReference>
<dbReference type="InterPro" id="IPR004794">
    <property type="entry name" value="Eubact_RibD"/>
</dbReference>
<evidence type="ECO:0000256" key="1">
    <source>
        <dbReference type="ARBA" id="ARBA00002151"/>
    </source>
</evidence>
<keyword evidence="11 13" id="KW-0560">Oxidoreductase</keyword>
<evidence type="ECO:0000256" key="10">
    <source>
        <dbReference type="ARBA" id="ARBA00022857"/>
    </source>
</evidence>
<comment type="function">
    <text evidence="1 13">Converts 2,5-diamino-6-(ribosylamino)-4(3h)-pyrimidinone 5'-phosphate into 5-amino-6-(ribosylamino)-2,4(1h,3h)-pyrimidinedione 5'-phosphate.</text>
</comment>
<comment type="pathway">
    <text evidence="2 13">Cofactor biosynthesis; riboflavin biosynthesis; 5-amino-6-(D-ribitylamino)uracil from GTP: step 2/4.</text>
</comment>
<keyword evidence="6 13" id="KW-0686">Riboflavin biosynthesis</keyword>
<dbReference type="InterPro" id="IPR024072">
    <property type="entry name" value="DHFR-like_dom_sf"/>
</dbReference>
<evidence type="ECO:0000256" key="5">
    <source>
        <dbReference type="ARBA" id="ARBA00007417"/>
    </source>
</evidence>
<evidence type="ECO:0000256" key="15">
    <source>
        <dbReference type="PIRSR" id="PIRSR006769-2"/>
    </source>
</evidence>
<evidence type="ECO:0000313" key="19">
    <source>
        <dbReference type="Proteomes" id="UP000654401"/>
    </source>
</evidence>
<organism evidence="18 19">
    <name type="scientific">Candidatus Thiopontia autotrophica</name>
    <dbReference type="NCBI Taxonomy" id="2841688"/>
    <lineage>
        <taxon>Bacteria</taxon>
        <taxon>Pseudomonadati</taxon>
        <taxon>Pseudomonadota</taxon>
        <taxon>Gammaproteobacteria</taxon>
        <taxon>Candidatus Thiopontia</taxon>
    </lineage>
</organism>
<dbReference type="SUPFAM" id="SSF53927">
    <property type="entry name" value="Cytidine deaminase-like"/>
    <property type="match status" value="1"/>
</dbReference>
<dbReference type="PIRSF" id="PIRSF006769">
    <property type="entry name" value="RibD"/>
    <property type="match status" value="1"/>
</dbReference>
<evidence type="ECO:0000256" key="14">
    <source>
        <dbReference type="PIRSR" id="PIRSR006769-1"/>
    </source>
</evidence>
<evidence type="ECO:0000256" key="9">
    <source>
        <dbReference type="ARBA" id="ARBA00022833"/>
    </source>
</evidence>
<comment type="catalytic activity">
    <reaction evidence="13">
        <text>2,5-diamino-6-hydroxy-4-(5-phosphoribosylamino)-pyrimidine + H2O + H(+) = 5-amino-6-(5-phospho-D-ribosylamino)uracil + NH4(+)</text>
        <dbReference type="Rhea" id="RHEA:21868"/>
        <dbReference type="ChEBI" id="CHEBI:15377"/>
        <dbReference type="ChEBI" id="CHEBI:15378"/>
        <dbReference type="ChEBI" id="CHEBI:28938"/>
        <dbReference type="ChEBI" id="CHEBI:58453"/>
        <dbReference type="ChEBI" id="CHEBI:58614"/>
        <dbReference type="EC" id="3.5.4.26"/>
    </reaction>
</comment>
<feature type="binding site" evidence="15">
    <location>
        <position position="201"/>
    </location>
    <ligand>
        <name>substrate</name>
    </ligand>
</feature>
<sequence length="353" mass="38115">MARAHKLAAKGLYTTDPNPRVGCLLVKSGEIVGEGFHQYAGGPHAEINALNQAGEAANGATAYVTLEPCSHFGKTPPCSDALIEAGVSRVVVALEDSNPEVSGGGIRRMQDAGIAVQSGLSPQETEMLNPGFLSRMRSKRPFIRLKMAMSVDGRTAMSSGESRWITGADARMDVQRLRARSSAIMTGVGTILADDPSLNVREISGDFKIPVRIVLDPDAKTPASAKLFSIDGEIIMAVATDASIPSEWSERKNVKVIRLDRSSRGLDLQQLMGYLAQLEMNEIHVETGATLAGELVRHQLVDEIVLYMAPVLMGSDARPLLDIQLKEMDEKISLKIKEIRMVGGDLRMTLTAH</sequence>
<comment type="pathway">
    <text evidence="3 13">Cofactor biosynthesis; riboflavin biosynthesis; 5-amino-6-(D-ribitylamino)uracil from GTP: step 3/4.</text>
</comment>
<comment type="cofactor">
    <cofactor evidence="13 16">
        <name>Zn(2+)</name>
        <dbReference type="ChEBI" id="CHEBI:29105"/>
    </cofactor>
    <text evidence="13 16">Binds 1 zinc ion.</text>
</comment>
<protein>
    <recommendedName>
        <fullName evidence="13">Riboflavin biosynthesis protein RibD</fullName>
    </recommendedName>
    <domain>
        <recommendedName>
            <fullName evidence="13">Diaminohydroxyphosphoribosylaminopyrimidine deaminase</fullName>
            <shortName evidence="13">DRAP deaminase</shortName>
            <ecNumber evidence="13">3.5.4.26</ecNumber>
        </recommendedName>
        <alternativeName>
            <fullName evidence="13">Riboflavin-specific deaminase</fullName>
        </alternativeName>
    </domain>
    <domain>
        <recommendedName>
            <fullName evidence="13">5-amino-6-(5-phosphoribosylamino)uracil reductase</fullName>
            <ecNumber evidence="13">1.1.1.193</ecNumber>
        </recommendedName>
        <alternativeName>
            <fullName evidence="13">HTP reductase</fullName>
        </alternativeName>
    </domain>
</protein>
<feature type="binding site" evidence="16">
    <location>
        <position position="69"/>
    </location>
    <ligand>
        <name>Zn(2+)</name>
        <dbReference type="ChEBI" id="CHEBI:29105"/>
        <note>catalytic</note>
    </ligand>
</feature>
<evidence type="ECO:0000259" key="17">
    <source>
        <dbReference type="PROSITE" id="PS51747"/>
    </source>
</evidence>
<comment type="caution">
    <text evidence="18">The sequence shown here is derived from an EMBL/GenBank/DDBJ whole genome shotgun (WGS) entry which is preliminary data.</text>
</comment>
<dbReference type="InterPro" id="IPR002734">
    <property type="entry name" value="RibDG_C"/>
</dbReference>
<dbReference type="CDD" id="cd01284">
    <property type="entry name" value="Riboflavin_deaminase-reductase"/>
    <property type="match status" value="1"/>
</dbReference>
<evidence type="ECO:0000256" key="3">
    <source>
        <dbReference type="ARBA" id="ARBA00004910"/>
    </source>
</evidence>
<gene>
    <name evidence="18" type="primary">ribD</name>
    <name evidence="18" type="ORF">H8D24_07370</name>
</gene>
<dbReference type="InterPro" id="IPR002125">
    <property type="entry name" value="CMP_dCMP_dom"/>
</dbReference>
<dbReference type="PROSITE" id="PS51747">
    <property type="entry name" value="CYT_DCMP_DEAMINASES_2"/>
    <property type="match status" value="1"/>
</dbReference>
<evidence type="ECO:0000256" key="11">
    <source>
        <dbReference type="ARBA" id="ARBA00023002"/>
    </source>
</evidence>
<dbReference type="PROSITE" id="PS00903">
    <property type="entry name" value="CYT_DCMP_DEAMINASES_1"/>
    <property type="match status" value="1"/>
</dbReference>
<feature type="binding site" evidence="15">
    <location>
        <position position="148"/>
    </location>
    <ligand>
        <name>NADP(+)</name>
        <dbReference type="ChEBI" id="CHEBI:58349"/>
    </ligand>
</feature>
<evidence type="ECO:0000256" key="8">
    <source>
        <dbReference type="ARBA" id="ARBA00022801"/>
    </source>
</evidence>
<feature type="active site" description="Proton donor" evidence="14">
    <location>
        <position position="46"/>
    </location>
</feature>
<comment type="similarity">
    <text evidence="5 13">In the C-terminal section; belongs to the HTP reductase family.</text>
</comment>
<feature type="binding site" evidence="15">
    <location>
        <position position="178"/>
    </location>
    <ligand>
        <name>substrate</name>
    </ligand>
</feature>
<dbReference type="PANTHER" id="PTHR38011">
    <property type="entry name" value="DIHYDROFOLATE REDUCTASE FAMILY PROTEIN (AFU_ORTHOLOGUE AFUA_8G06820)"/>
    <property type="match status" value="1"/>
</dbReference>
<dbReference type="GO" id="GO:0008835">
    <property type="term" value="F:diaminohydroxyphosphoribosylaminopyrimidine deaminase activity"/>
    <property type="evidence" value="ECO:0007669"/>
    <property type="project" value="UniProtKB-EC"/>
</dbReference>
<dbReference type="InterPro" id="IPR050765">
    <property type="entry name" value="Riboflavin_Biosynth_HTPR"/>
</dbReference>
<dbReference type="Gene3D" id="3.40.140.10">
    <property type="entry name" value="Cytidine Deaminase, domain 2"/>
    <property type="match status" value="1"/>
</dbReference>